<evidence type="ECO:0000259" key="3">
    <source>
        <dbReference type="Pfam" id="PF07967"/>
    </source>
</evidence>
<dbReference type="Pfam" id="PF07967">
    <property type="entry name" value="zf-C3HC"/>
    <property type="match status" value="1"/>
</dbReference>
<dbReference type="InterPro" id="IPR012935">
    <property type="entry name" value="NuBaID_N"/>
</dbReference>
<feature type="domain" description="C3HC-type" evidence="3">
    <location>
        <begin position="91"/>
        <end position="242"/>
    </location>
</feature>
<dbReference type="EMBL" id="OZ004259">
    <property type="protein sequence ID" value="CAK7916150.1"/>
    <property type="molecule type" value="Genomic_DNA"/>
</dbReference>
<dbReference type="SUPFAM" id="SSF57924">
    <property type="entry name" value="Inhibitor of apoptosis (IAP) repeat"/>
    <property type="match status" value="1"/>
</dbReference>
<dbReference type="Proteomes" id="UP001497600">
    <property type="component" value="Chromosome G"/>
</dbReference>
<sequence>MESGTSKILTDCVRLLSTKSYESYPQNTQHPAAKFASHPDIKYFRSIKDENHFEYHRTKNGIRNTQTRKVPEMMGKVLGESVARNQTVFNPHDRTLLLQRISSFTALNWRIPNLKIASLTQLLCAQNGWKCTRKKNTIECTYCHAQLQLKFNDESEPTEDINSHTYLPFDFDEEDYQALNSALAEEYCKQISKSAHDSNCLWRTYTTPLEGVYYPTPHLEDTDAFMVDDYLSNLKELVDNVDLLTTYGSNSLNTKSLSDILPESFKLKSNELLSERYYKENQENHQLSVIPGWIYLTASLGWNLHVQTFAGQVVLLLICSKCNGRVYMDTSSTPTHCSDNVNCENVSSSNILTPCEYPPLLPEQPSSIYDMDDSDSLKVDLFDEHKPWCSHLHCMDGKTVQEYLIEIITERSSSEIKQDTKRKANFDINEGLDRLHKLRKLYL</sequence>
<evidence type="ECO:0000256" key="1">
    <source>
        <dbReference type="ARBA" id="ARBA00004123"/>
    </source>
</evidence>
<accession>A0ABP0EGT1</accession>
<name>A0ABP0EGT1_9ASCO</name>
<keyword evidence="2" id="KW-0539">Nucleus</keyword>
<comment type="subcellular location">
    <subcellularLocation>
        <location evidence="1">Nucleus</location>
    </subcellularLocation>
</comment>
<evidence type="ECO:0000256" key="2">
    <source>
        <dbReference type="ARBA" id="ARBA00023242"/>
    </source>
</evidence>
<dbReference type="PANTHER" id="PTHR15835:SF6">
    <property type="entry name" value="ZINC FINGER C3HC-TYPE PROTEIN 1"/>
    <property type="match status" value="1"/>
</dbReference>
<gene>
    <name evidence="4" type="ORF">CAAN4_G02542</name>
</gene>
<protein>
    <recommendedName>
        <fullName evidence="3">C3HC-type domain-containing protein</fullName>
    </recommendedName>
</protein>
<evidence type="ECO:0000313" key="5">
    <source>
        <dbReference type="Proteomes" id="UP001497600"/>
    </source>
</evidence>
<proteinExistence type="predicted"/>
<organism evidence="4 5">
    <name type="scientific">[Candida] anglica</name>
    <dbReference type="NCBI Taxonomy" id="148631"/>
    <lineage>
        <taxon>Eukaryota</taxon>
        <taxon>Fungi</taxon>
        <taxon>Dikarya</taxon>
        <taxon>Ascomycota</taxon>
        <taxon>Saccharomycotina</taxon>
        <taxon>Pichiomycetes</taxon>
        <taxon>Debaryomycetaceae</taxon>
        <taxon>Kurtzmaniella</taxon>
    </lineage>
</organism>
<evidence type="ECO:0000313" key="4">
    <source>
        <dbReference type="EMBL" id="CAK7916150.1"/>
    </source>
</evidence>
<dbReference type="PANTHER" id="PTHR15835">
    <property type="entry name" value="NUCLEAR-INTERACTING PARTNER OF ALK"/>
    <property type="match status" value="1"/>
</dbReference>
<keyword evidence="5" id="KW-1185">Reference proteome</keyword>
<reference evidence="4 5" key="1">
    <citation type="submission" date="2024-01" db="EMBL/GenBank/DDBJ databases">
        <authorList>
            <consortium name="Genoscope - CEA"/>
            <person name="William W."/>
        </authorList>
    </citation>
    <scope>NUCLEOTIDE SEQUENCE [LARGE SCALE GENOMIC DNA]</scope>
    <source>
        <strain evidence="4 5">29B2s-10</strain>
    </source>
</reference>